<organism evidence="2 3">
    <name type="scientific">Spirodela intermedia</name>
    <name type="common">Intermediate duckweed</name>
    <dbReference type="NCBI Taxonomy" id="51605"/>
    <lineage>
        <taxon>Eukaryota</taxon>
        <taxon>Viridiplantae</taxon>
        <taxon>Streptophyta</taxon>
        <taxon>Embryophyta</taxon>
        <taxon>Tracheophyta</taxon>
        <taxon>Spermatophyta</taxon>
        <taxon>Magnoliopsida</taxon>
        <taxon>Liliopsida</taxon>
        <taxon>Araceae</taxon>
        <taxon>Lemnoideae</taxon>
        <taxon>Spirodela</taxon>
    </lineage>
</organism>
<protein>
    <submittedName>
        <fullName evidence="2">Uncharacterized protein</fullName>
    </submittedName>
</protein>
<proteinExistence type="predicted"/>
<evidence type="ECO:0000313" key="3">
    <source>
        <dbReference type="Proteomes" id="UP000663760"/>
    </source>
</evidence>
<feature type="region of interest" description="Disordered" evidence="1">
    <location>
        <begin position="1"/>
        <end position="52"/>
    </location>
</feature>
<keyword evidence="3" id="KW-1185">Reference proteome</keyword>
<evidence type="ECO:0000256" key="1">
    <source>
        <dbReference type="SAM" id="MobiDB-lite"/>
    </source>
</evidence>
<evidence type="ECO:0000313" key="2">
    <source>
        <dbReference type="EMBL" id="CAA7389175.1"/>
    </source>
</evidence>
<reference evidence="2" key="1">
    <citation type="submission" date="2020-02" db="EMBL/GenBank/DDBJ databases">
        <authorList>
            <person name="Scholz U."/>
            <person name="Mascher M."/>
            <person name="Fiebig A."/>
        </authorList>
    </citation>
    <scope>NUCLEOTIDE SEQUENCE</scope>
</reference>
<dbReference type="AlphaFoldDB" id="A0A7I8K0A6"/>
<dbReference type="Proteomes" id="UP000663760">
    <property type="component" value="Chromosome 1"/>
</dbReference>
<dbReference type="EMBL" id="LR746264">
    <property type="protein sequence ID" value="CAA7389175.1"/>
    <property type="molecule type" value="Genomic_DNA"/>
</dbReference>
<name>A0A7I8K0A6_SPIIN</name>
<gene>
    <name evidence="2" type="ORF">SI8410_01001264</name>
</gene>
<accession>A0A7I8K0A6</accession>
<sequence>MSWARRLLPLWKAAPRSSQRRGEPNRPPQRNDAVDAVTSWTASHRAAAPHVP</sequence>